<dbReference type="HOGENOM" id="CLU_721064_0_0_7"/>
<accession>M1PMF7</accession>
<dbReference type="KEGG" id="dsf:UWK_01054"/>
<dbReference type="eggNOG" id="COG0265">
    <property type="taxonomic scope" value="Bacteria"/>
</dbReference>
<dbReference type="SUPFAM" id="SSF50494">
    <property type="entry name" value="Trypsin-like serine proteases"/>
    <property type="match status" value="1"/>
</dbReference>
<feature type="transmembrane region" description="Helical" evidence="1">
    <location>
        <begin position="20"/>
        <end position="38"/>
    </location>
</feature>
<evidence type="ECO:0000313" key="2">
    <source>
        <dbReference type="EMBL" id="AGF77626.1"/>
    </source>
</evidence>
<keyword evidence="3" id="KW-1185">Reference proteome</keyword>
<keyword evidence="1" id="KW-0472">Membrane</keyword>
<reference evidence="3" key="1">
    <citation type="journal article" date="2013" name="Stand. Genomic Sci.">
        <title>Complete genome sequence of Desulfocapsa sulfexigens, a marine deltaproteobacterium specialized in disproportionating inorganic sulfur compounds.</title>
        <authorList>
            <person name="Finster K.W."/>
            <person name="Kjeldsen K.U."/>
            <person name="Kube M."/>
            <person name="Reinhardt R."/>
            <person name="Mussmann M."/>
            <person name="Amann R."/>
            <person name="Schreiber L."/>
        </authorList>
    </citation>
    <scope>NUCLEOTIDE SEQUENCE [LARGE SCALE GENOMIC DNA]</scope>
    <source>
        <strain evidence="3">DSM 10523 / SB164P1</strain>
    </source>
</reference>
<evidence type="ECO:0000256" key="1">
    <source>
        <dbReference type="SAM" id="Phobius"/>
    </source>
</evidence>
<dbReference type="Pfam" id="PF13365">
    <property type="entry name" value="Trypsin_2"/>
    <property type="match status" value="1"/>
</dbReference>
<keyword evidence="1" id="KW-0812">Transmembrane</keyword>
<dbReference type="Proteomes" id="UP000011721">
    <property type="component" value="Chromosome"/>
</dbReference>
<proteinExistence type="predicted"/>
<dbReference type="InterPro" id="IPR009003">
    <property type="entry name" value="Peptidase_S1_PA"/>
</dbReference>
<dbReference type="EMBL" id="CP003985">
    <property type="protein sequence ID" value="AGF77626.1"/>
    <property type="molecule type" value="Genomic_DNA"/>
</dbReference>
<keyword evidence="1" id="KW-1133">Transmembrane helix</keyword>
<sequence>MIKNVTGKLYSLKSFTYRPFLLILLILILATALLAYLVPMRDEMSAAVDPLPNIESVSLDTPIADEQSAPEEVVLQTGLEISPIVFESTRKKIDRKPDRVPTATEKMSRRVLRSLVYIDSPLGQATGFFIDYKGHILTAGDVAGPSKEKLEKARYEKKLLDQIVVLEQQRLRTIRQKMNLLLPGYEKETFQRLSEEKKKELFTSITRSQELGDLLKKTSGPSLENLSDIKILSSEGKRLKLKKITYSSTAHNLLLLQVNTAKLKYTPLRPRTIPLRAGDRAFIAGYRAESGVLVQEGRVVDNAASLEKQKMLCSDIRIQQEDKGWPLLDRYGNVSGLNSGVFRDPKGNDCAIPIEAAYDAFRSILIPQIRAVKSKIIVSNGKQ</sequence>
<gene>
    <name evidence="2" type="ordered locus">UWK_01054</name>
</gene>
<dbReference type="AlphaFoldDB" id="M1PMF7"/>
<dbReference type="Gene3D" id="2.40.10.120">
    <property type="match status" value="1"/>
</dbReference>
<dbReference type="STRING" id="1167006.UWK_01054"/>
<protein>
    <recommendedName>
        <fullName evidence="4">Trypsin-like serine protease with C-terminal PDZ domain</fullName>
    </recommendedName>
</protein>
<name>M1PMF7_DESSD</name>
<organism evidence="2 3">
    <name type="scientific">Desulfocapsa sulfexigens (strain DSM 10523 / SB164P1)</name>
    <dbReference type="NCBI Taxonomy" id="1167006"/>
    <lineage>
        <taxon>Bacteria</taxon>
        <taxon>Pseudomonadati</taxon>
        <taxon>Thermodesulfobacteriota</taxon>
        <taxon>Desulfobulbia</taxon>
        <taxon>Desulfobulbales</taxon>
        <taxon>Desulfocapsaceae</taxon>
        <taxon>Desulfocapsa</taxon>
    </lineage>
</organism>
<dbReference type="OrthoDB" id="568768at2"/>
<evidence type="ECO:0008006" key="4">
    <source>
        <dbReference type="Google" id="ProtNLM"/>
    </source>
</evidence>
<evidence type="ECO:0000313" key="3">
    <source>
        <dbReference type="Proteomes" id="UP000011721"/>
    </source>
</evidence>